<evidence type="ECO:0000256" key="12">
    <source>
        <dbReference type="ARBA" id="ARBA00023288"/>
    </source>
</evidence>
<feature type="region of interest" description="Disordered" evidence="14">
    <location>
        <begin position="363"/>
        <end position="421"/>
    </location>
</feature>
<feature type="transmembrane region" description="Helical" evidence="15">
    <location>
        <begin position="205"/>
        <end position="233"/>
    </location>
</feature>
<dbReference type="GeneID" id="31006664"/>
<keyword evidence="10 15" id="KW-0472">Membrane</keyword>
<evidence type="ECO:0000256" key="2">
    <source>
        <dbReference type="ARBA" id="ARBA00004589"/>
    </source>
</evidence>
<evidence type="ECO:0000256" key="1">
    <source>
        <dbReference type="ARBA" id="ARBA00004141"/>
    </source>
</evidence>
<feature type="transmembrane region" description="Helical" evidence="15">
    <location>
        <begin position="253"/>
        <end position="275"/>
    </location>
</feature>
<evidence type="ECO:0000256" key="4">
    <source>
        <dbReference type="ARBA" id="ARBA00010031"/>
    </source>
</evidence>
<keyword evidence="6" id="KW-0325">Glycoprotein</keyword>
<gene>
    <name evidence="19" type="ORF">UA08_06908</name>
</gene>
<dbReference type="Proteomes" id="UP000214365">
    <property type="component" value="Unassembled WGS sequence"/>
</dbReference>
<dbReference type="InterPro" id="IPR008427">
    <property type="entry name" value="Extracellular_membr_CFEM_dom"/>
</dbReference>
<evidence type="ECO:0000256" key="13">
    <source>
        <dbReference type="ARBA" id="ARBA00038359"/>
    </source>
</evidence>
<comment type="subcellular location">
    <subcellularLocation>
        <location evidence="2">Membrane</location>
        <topology evidence="2">Lipid-anchor</topology>
        <topology evidence="2">GPI-anchor</topology>
    </subcellularLocation>
    <subcellularLocation>
        <location evidence="1">Membrane</location>
        <topology evidence="1">Multi-pass membrane protein</topology>
    </subcellularLocation>
    <subcellularLocation>
        <location evidence="3">Secreted</location>
    </subcellularLocation>
</comment>
<name>A0A225AHN6_TALAT</name>
<feature type="transmembrane region" description="Helical" evidence="15">
    <location>
        <begin position="325"/>
        <end position="348"/>
    </location>
</feature>
<feature type="chain" id="PRO_5011990933" evidence="16">
    <location>
        <begin position="20"/>
        <end position="421"/>
    </location>
</feature>
<keyword evidence="12" id="KW-0449">Lipoprotein</keyword>
<sequence>MKAALSVLVPLVLATLCGASLLDQLPSCAVNCFESSFPVSRCSSQDISCLCADTGFQDAVQLYNHLKLTFLTPIATTNATYSACGLPTHDIEPVMIGIPATFGSLAIIFVLLRVYARLYVNKFFAWDDKFIVAALVRNGQGYLDNSIRRFDANTKASLLTTLSQLPTQELYFAEVFYMVSEMFTQLSILFFYLRVFDSTTFRRSAIGLCVFAICFGISNTFTMIFQCTSISFFWNGWTGEHAGKCININLFSWIRAAIEIIIDLTIISLPIPFLLRLKLNWLKKLQILAMFSIGFLITLVSILRLESLVRFSKSTNTTYDNAPAIYWSVLECDIAILCACMPALRIVLGAVLPKYFGSNFNSTSGGSRRSGRNDQQLSPKADPEADPINKTIATWTAGPADHSRTPSPVEMNHFEQDEDKA</sequence>
<keyword evidence="5" id="KW-0964">Secreted</keyword>
<dbReference type="AlphaFoldDB" id="A0A225AHN6"/>
<dbReference type="GO" id="GO:0005576">
    <property type="term" value="C:extracellular region"/>
    <property type="evidence" value="ECO:0007669"/>
    <property type="project" value="UniProtKB-SubCell"/>
</dbReference>
<proteinExistence type="inferred from homology"/>
<dbReference type="RefSeq" id="XP_020117835.1">
    <property type="nucleotide sequence ID" value="XM_020262091.1"/>
</dbReference>
<dbReference type="Pfam" id="PF05730">
    <property type="entry name" value="CFEM"/>
    <property type="match status" value="1"/>
</dbReference>
<dbReference type="PANTHER" id="PTHR33048">
    <property type="entry name" value="PTH11-LIKE INTEGRAL MEMBRANE PROTEIN (AFU_ORTHOLOGUE AFUA_5G11245)"/>
    <property type="match status" value="1"/>
</dbReference>
<evidence type="ECO:0000259" key="17">
    <source>
        <dbReference type="Pfam" id="PF05730"/>
    </source>
</evidence>
<dbReference type="PANTHER" id="PTHR33048:SF143">
    <property type="entry name" value="EXTRACELLULAR MEMBRANE PROTEIN CFEM DOMAIN-CONTAINING PROTEIN-RELATED"/>
    <property type="match status" value="1"/>
</dbReference>
<evidence type="ECO:0000256" key="3">
    <source>
        <dbReference type="ARBA" id="ARBA00004613"/>
    </source>
</evidence>
<evidence type="ECO:0000256" key="8">
    <source>
        <dbReference type="ARBA" id="ARBA00022729"/>
    </source>
</evidence>
<evidence type="ECO:0000256" key="16">
    <source>
        <dbReference type="SAM" id="SignalP"/>
    </source>
</evidence>
<evidence type="ECO:0000256" key="10">
    <source>
        <dbReference type="ARBA" id="ARBA00023136"/>
    </source>
</evidence>
<evidence type="ECO:0000313" key="19">
    <source>
        <dbReference type="EMBL" id="OKL57714.1"/>
    </source>
</evidence>
<feature type="domain" description="Rhodopsin" evidence="18">
    <location>
        <begin position="112"/>
        <end position="348"/>
    </location>
</feature>
<organism evidence="19 20">
    <name type="scientific">Talaromyces atroroseus</name>
    <dbReference type="NCBI Taxonomy" id="1441469"/>
    <lineage>
        <taxon>Eukaryota</taxon>
        <taxon>Fungi</taxon>
        <taxon>Dikarya</taxon>
        <taxon>Ascomycota</taxon>
        <taxon>Pezizomycotina</taxon>
        <taxon>Eurotiomycetes</taxon>
        <taxon>Eurotiomycetidae</taxon>
        <taxon>Eurotiales</taxon>
        <taxon>Trichocomaceae</taxon>
        <taxon>Talaromyces</taxon>
        <taxon>Talaromyces sect. Trachyspermi</taxon>
    </lineage>
</organism>
<reference evidence="19 20" key="1">
    <citation type="submission" date="2015-06" db="EMBL/GenBank/DDBJ databases">
        <title>Talaromyces atroroseus IBT 11181 draft genome.</title>
        <authorList>
            <person name="Rasmussen K.B."/>
            <person name="Rasmussen S."/>
            <person name="Petersen B."/>
            <person name="Sicheritz-Ponten T."/>
            <person name="Mortensen U.H."/>
            <person name="Thrane U."/>
        </authorList>
    </citation>
    <scope>NUCLEOTIDE SEQUENCE [LARGE SCALE GENOMIC DNA]</scope>
    <source>
        <strain evidence="19 20">IBT 11181</strain>
    </source>
</reference>
<evidence type="ECO:0000256" key="9">
    <source>
        <dbReference type="ARBA" id="ARBA00022989"/>
    </source>
</evidence>
<keyword evidence="6" id="KW-0336">GPI-anchor</keyword>
<dbReference type="InterPro" id="IPR049326">
    <property type="entry name" value="Rhodopsin_dom_fungi"/>
</dbReference>
<keyword evidence="20" id="KW-1185">Reference proteome</keyword>
<evidence type="ECO:0000256" key="5">
    <source>
        <dbReference type="ARBA" id="ARBA00022525"/>
    </source>
</evidence>
<dbReference type="InterPro" id="IPR052337">
    <property type="entry name" value="SAT4-like"/>
</dbReference>
<evidence type="ECO:0000256" key="7">
    <source>
        <dbReference type="ARBA" id="ARBA00022692"/>
    </source>
</evidence>
<dbReference type="GO" id="GO:0098552">
    <property type="term" value="C:side of membrane"/>
    <property type="evidence" value="ECO:0007669"/>
    <property type="project" value="UniProtKB-KW"/>
</dbReference>
<protein>
    <submittedName>
        <fullName evidence="19">Uncharacterized protein</fullName>
    </submittedName>
</protein>
<keyword evidence="8 16" id="KW-0732">Signal</keyword>
<feature type="transmembrane region" description="Helical" evidence="15">
    <location>
        <begin position="287"/>
        <end position="305"/>
    </location>
</feature>
<evidence type="ECO:0000313" key="20">
    <source>
        <dbReference type="Proteomes" id="UP000214365"/>
    </source>
</evidence>
<evidence type="ECO:0000256" key="15">
    <source>
        <dbReference type="SAM" id="Phobius"/>
    </source>
</evidence>
<keyword evidence="11" id="KW-1015">Disulfide bond</keyword>
<feature type="compositionally biased region" description="Basic and acidic residues" evidence="14">
    <location>
        <begin position="412"/>
        <end position="421"/>
    </location>
</feature>
<keyword evidence="7 15" id="KW-0812">Transmembrane</keyword>
<comment type="caution">
    <text evidence="19">The sequence shown here is derived from an EMBL/GenBank/DDBJ whole genome shotgun (WGS) entry which is preliminary data.</text>
</comment>
<evidence type="ECO:0000256" key="6">
    <source>
        <dbReference type="ARBA" id="ARBA00022622"/>
    </source>
</evidence>
<evidence type="ECO:0000256" key="14">
    <source>
        <dbReference type="SAM" id="MobiDB-lite"/>
    </source>
</evidence>
<dbReference type="EMBL" id="LFMY01000011">
    <property type="protein sequence ID" value="OKL57714.1"/>
    <property type="molecule type" value="Genomic_DNA"/>
</dbReference>
<keyword evidence="9 15" id="KW-1133">Transmembrane helix</keyword>
<dbReference type="Pfam" id="PF20684">
    <property type="entry name" value="Fung_rhodopsin"/>
    <property type="match status" value="1"/>
</dbReference>
<comment type="similarity">
    <text evidence="4">Belongs to the RBT5 family.</text>
</comment>
<dbReference type="OrthoDB" id="2496787at2759"/>
<accession>A0A225AHN6</accession>
<feature type="domain" description="CFEM" evidence="17">
    <location>
        <begin position="22"/>
        <end position="61"/>
    </location>
</feature>
<evidence type="ECO:0000256" key="11">
    <source>
        <dbReference type="ARBA" id="ARBA00023157"/>
    </source>
</evidence>
<feature type="signal peptide" evidence="16">
    <location>
        <begin position="1"/>
        <end position="19"/>
    </location>
</feature>
<evidence type="ECO:0000259" key="18">
    <source>
        <dbReference type="Pfam" id="PF20684"/>
    </source>
</evidence>
<comment type="similarity">
    <text evidence="13">Belongs to the SAT4 family.</text>
</comment>